<evidence type="ECO:0000313" key="1">
    <source>
        <dbReference type="EMBL" id="APU91633.1"/>
    </source>
</evidence>
<accession>A0A1P8DR90</accession>
<geneLocation type="plasmid" evidence="1">
    <name>pVPS91</name>
</geneLocation>
<sequence length="96" mass="10970">MLNKTKFEKVLSRVINKNSARCSKCKRMFTQPCHTFGGLDAEGKVHNVALCCRDYIVDMRHYGVYTTLPVNTAEGERQAKELLDSHPKDASRYSLF</sequence>
<reference evidence="1" key="1">
    <citation type="submission" date="2016-10" db="EMBL/GenBank/DDBJ databases">
        <title>Evolution and Comparative Genomics of Conjugative MDR Plasmids in Vibrio species.</title>
        <authorList>
            <person name="Li R."/>
            <person name="Ye L."/>
            <person name="Wong M.Ho.Yin."/>
            <person name="Zheng Z."/>
            <person name="Chan E.Wai.Chi."/>
            <person name="Chen S."/>
        </authorList>
    </citation>
    <scope>NUCLEOTIDE SEQUENCE</scope>
    <source>
        <plasmid evidence="1">pVPS91</plasmid>
    </source>
</reference>
<proteinExistence type="predicted"/>
<dbReference type="AlphaFoldDB" id="A0A1P8DR90"/>
<keyword evidence="1" id="KW-0614">Plasmid</keyword>
<dbReference type="GeneID" id="83585777"/>
<organism evidence="1">
    <name type="scientific">Vibrio parahaemolyticus</name>
    <dbReference type="NCBI Taxonomy" id="670"/>
    <lineage>
        <taxon>Bacteria</taxon>
        <taxon>Pseudomonadati</taxon>
        <taxon>Pseudomonadota</taxon>
        <taxon>Gammaproteobacteria</taxon>
        <taxon>Vibrionales</taxon>
        <taxon>Vibrionaceae</taxon>
        <taxon>Vibrio</taxon>
    </lineage>
</organism>
<protein>
    <submittedName>
        <fullName evidence="1">Uncharacterized protein</fullName>
    </submittedName>
</protein>
<dbReference type="RefSeq" id="WP_130268193.1">
    <property type="nucleotide sequence ID" value="NZ_CP066163.1"/>
</dbReference>
<dbReference type="EMBL" id="KX957972">
    <property type="protein sequence ID" value="APU91633.1"/>
    <property type="molecule type" value="Genomic_DNA"/>
</dbReference>
<name>A0A1P8DR90_VIBPH</name>